<evidence type="ECO:0000256" key="2">
    <source>
        <dbReference type="ARBA" id="ARBA00022980"/>
    </source>
</evidence>
<name>A0A385KE42_9EMBR</name>
<dbReference type="GO" id="GO:0019843">
    <property type="term" value="F:rRNA binding"/>
    <property type="evidence" value="ECO:0007669"/>
    <property type="project" value="UniProtKB-UniRule"/>
</dbReference>
<dbReference type="SUPFAM" id="SSF141091">
    <property type="entry name" value="L21p-like"/>
    <property type="match status" value="1"/>
</dbReference>
<keyword evidence="4" id="KW-0694">RNA-binding</keyword>
<sequence length="154" mass="17944">MNKRVKAIENTCSISIINVLTKISFYNNSQSTIIFEMGTYAIIDTGGEQLRVEPGRFYDMRHFTSLNPNILDSNTKILIYRVLMIHHESNITLGDPWLEDATIKGRILHSHFKNKITIYKMHSKKKMRRKLGYRLNLARFVVDSICFNGKEFSK</sequence>
<dbReference type="GeneID" id="38332748"/>
<reference evidence="6" key="1">
    <citation type="journal article" date="2018" name="PLoS ONE">
        <title>Genome-wide organellar analyses from the hornwort Leiosporoceros dussii show low frequency of RNA editing.</title>
        <authorList>
            <person name="Villarreal A.J."/>
            <person name="Turmel M."/>
            <person name="Bourgouin-Couture M."/>
            <person name="Laroche J."/>
            <person name="Salazar Allen N."/>
            <person name="Li F.W."/>
            <person name="Cheng S."/>
            <person name="Renzaglia K."/>
            <person name="Lemieux C."/>
        </authorList>
    </citation>
    <scope>NUCLEOTIDE SEQUENCE</scope>
</reference>
<keyword evidence="4" id="KW-0699">rRNA-binding</keyword>
<keyword evidence="3 4" id="KW-0687">Ribonucleoprotein</keyword>
<dbReference type="GO" id="GO:0006412">
    <property type="term" value="P:translation"/>
    <property type="evidence" value="ECO:0007669"/>
    <property type="project" value="UniProtKB-UniRule"/>
</dbReference>
<dbReference type="InterPro" id="IPR028909">
    <property type="entry name" value="bL21-like"/>
</dbReference>
<dbReference type="GO" id="GO:0005840">
    <property type="term" value="C:ribosome"/>
    <property type="evidence" value="ECO:0007669"/>
    <property type="project" value="UniProtKB-KW"/>
</dbReference>
<organism evidence="6">
    <name type="scientific">Leiosporoceros dussii</name>
    <dbReference type="NCBI Taxonomy" id="263836"/>
    <lineage>
        <taxon>Eukaryota</taxon>
        <taxon>Viridiplantae</taxon>
        <taxon>Streptophyta</taxon>
        <taxon>Embryophyta</taxon>
        <taxon>Anthocerotophyta</taxon>
        <taxon>Leiosporocerotopsida</taxon>
        <taxon>Leiosporocerotales</taxon>
        <taxon>Leiosporocerotaceae</taxon>
        <taxon>Leiosporoceros</taxon>
    </lineage>
</organism>
<evidence type="ECO:0000256" key="1">
    <source>
        <dbReference type="ARBA" id="ARBA00008563"/>
    </source>
</evidence>
<reference evidence="6" key="2">
    <citation type="submission" date="2018-07" db="EMBL/GenBank/DDBJ databases">
        <authorList>
            <person name="Quirk P.G."/>
            <person name="Krulwich T.A."/>
        </authorList>
    </citation>
    <scope>NUCLEOTIDE SEQUENCE</scope>
</reference>
<gene>
    <name evidence="4 6" type="primary">rpl21</name>
</gene>
<dbReference type="InterPro" id="IPR001787">
    <property type="entry name" value="Ribosomal_bL21"/>
</dbReference>
<comment type="function">
    <text evidence="4 5">This protein binds to 23S rRNA.</text>
</comment>
<keyword evidence="6" id="KW-0150">Chloroplast</keyword>
<proteinExistence type="inferred from homology"/>
<keyword evidence="2 4" id="KW-0689">Ribosomal protein</keyword>
<dbReference type="PANTHER" id="PTHR21349:SF0">
    <property type="entry name" value="LARGE RIBOSOMAL SUBUNIT PROTEIN BL21M"/>
    <property type="match status" value="1"/>
</dbReference>
<dbReference type="AlphaFoldDB" id="A0A385KE42"/>
<evidence type="ECO:0000256" key="5">
    <source>
        <dbReference type="RuleBase" id="RU000563"/>
    </source>
</evidence>
<dbReference type="RefSeq" id="YP_009531804.1">
    <property type="nucleotide sequence ID" value="NC_039750.1"/>
</dbReference>
<dbReference type="PANTHER" id="PTHR21349">
    <property type="entry name" value="50S RIBOSOMAL PROTEIN L21"/>
    <property type="match status" value="1"/>
</dbReference>
<accession>A0A385KE42</accession>
<dbReference type="GO" id="GO:0009507">
    <property type="term" value="C:chloroplast"/>
    <property type="evidence" value="ECO:0007669"/>
    <property type="project" value="UniProtKB-SubCell"/>
</dbReference>
<comment type="subunit">
    <text evidence="4 5">Part of the 50S ribosomal subunit.</text>
</comment>
<dbReference type="GO" id="GO:0003735">
    <property type="term" value="F:structural constituent of ribosome"/>
    <property type="evidence" value="ECO:0007669"/>
    <property type="project" value="InterPro"/>
</dbReference>
<comment type="subcellular location">
    <subcellularLocation>
        <location evidence="4">Plastid</location>
        <location evidence="4">Chloroplast</location>
    </subcellularLocation>
</comment>
<dbReference type="EMBL" id="MH577299">
    <property type="protein sequence ID" value="AXZ70928.1"/>
    <property type="molecule type" value="Genomic_DNA"/>
</dbReference>
<evidence type="ECO:0000256" key="4">
    <source>
        <dbReference type="HAMAP-Rule" id="MF_01363"/>
    </source>
</evidence>
<dbReference type="HAMAP" id="MF_01363">
    <property type="entry name" value="Ribosomal_bL21"/>
    <property type="match status" value="1"/>
</dbReference>
<dbReference type="NCBIfam" id="TIGR00061">
    <property type="entry name" value="L21"/>
    <property type="match status" value="1"/>
</dbReference>
<dbReference type="GO" id="GO:1990904">
    <property type="term" value="C:ribonucleoprotein complex"/>
    <property type="evidence" value="ECO:0007669"/>
    <property type="project" value="UniProtKB-KW"/>
</dbReference>
<protein>
    <recommendedName>
        <fullName evidence="4">Large ribosomal subunit protein bL21c</fullName>
    </recommendedName>
</protein>
<evidence type="ECO:0000313" key="6">
    <source>
        <dbReference type="EMBL" id="AXZ70928.1"/>
    </source>
</evidence>
<evidence type="ECO:0000256" key="3">
    <source>
        <dbReference type="ARBA" id="ARBA00023274"/>
    </source>
</evidence>
<geneLocation type="chloroplast" evidence="6"/>
<keyword evidence="6" id="KW-0934">Plastid</keyword>
<dbReference type="InterPro" id="IPR036164">
    <property type="entry name" value="bL21-like_sf"/>
</dbReference>
<dbReference type="Pfam" id="PF00829">
    <property type="entry name" value="Ribosomal_L21p"/>
    <property type="match status" value="1"/>
</dbReference>
<comment type="similarity">
    <text evidence="1 4 5">Belongs to the bacterial ribosomal protein bL21 family.</text>
</comment>